<feature type="region of interest" description="Disordered" evidence="1">
    <location>
        <begin position="202"/>
        <end position="243"/>
    </location>
</feature>
<feature type="compositionally biased region" description="Basic and acidic residues" evidence="1">
    <location>
        <begin position="494"/>
        <end position="513"/>
    </location>
</feature>
<dbReference type="InParanoid" id="A0A1B7N2L1"/>
<feature type="compositionally biased region" description="Polar residues" evidence="1">
    <location>
        <begin position="148"/>
        <end position="163"/>
    </location>
</feature>
<keyword evidence="3" id="KW-1185">Reference proteome</keyword>
<gene>
    <name evidence="2" type="ORF">K503DRAFT_769833</name>
</gene>
<proteinExistence type="predicted"/>
<evidence type="ECO:0000256" key="1">
    <source>
        <dbReference type="SAM" id="MobiDB-lite"/>
    </source>
</evidence>
<accession>A0A1B7N2L1</accession>
<feature type="compositionally biased region" description="Polar residues" evidence="1">
    <location>
        <begin position="416"/>
        <end position="427"/>
    </location>
</feature>
<dbReference type="EMBL" id="KV448264">
    <property type="protein sequence ID" value="OAX39061.1"/>
    <property type="molecule type" value="Genomic_DNA"/>
</dbReference>
<feature type="region of interest" description="Disordered" evidence="1">
    <location>
        <begin position="306"/>
        <end position="522"/>
    </location>
</feature>
<feature type="compositionally biased region" description="Basic and acidic residues" evidence="1">
    <location>
        <begin position="578"/>
        <end position="591"/>
    </location>
</feature>
<feature type="compositionally biased region" description="Polar residues" evidence="1">
    <location>
        <begin position="460"/>
        <end position="470"/>
    </location>
</feature>
<protein>
    <submittedName>
        <fullName evidence="2">Uncharacterized protein</fullName>
    </submittedName>
</protein>
<name>A0A1B7N2L1_9AGAM</name>
<feature type="compositionally biased region" description="Polar residues" evidence="1">
    <location>
        <begin position="368"/>
        <end position="381"/>
    </location>
</feature>
<feature type="compositionally biased region" description="Low complexity" evidence="1">
    <location>
        <begin position="234"/>
        <end position="243"/>
    </location>
</feature>
<evidence type="ECO:0000313" key="2">
    <source>
        <dbReference type="EMBL" id="OAX39061.1"/>
    </source>
</evidence>
<feature type="compositionally biased region" description="Low complexity" evidence="1">
    <location>
        <begin position="308"/>
        <end position="325"/>
    </location>
</feature>
<dbReference type="Proteomes" id="UP000092154">
    <property type="component" value="Unassembled WGS sequence"/>
</dbReference>
<organism evidence="2 3">
    <name type="scientific">Rhizopogon vinicolor AM-OR11-026</name>
    <dbReference type="NCBI Taxonomy" id="1314800"/>
    <lineage>
        <taxon>Eukaryota</taxon>
        <taxon>Fungi</taxon>
        <taxon>Dikarya</taxon>
        <taxon>Basidiomycota</taxon>
        <taxon>Agaricomycotina</taxon>
        <taxon>Agaricomycetes</taxon>
        <taxon>Agaricomycetidae</taxon>
        <taxon>Boletales</taxon>
        <taxon>Suillineae</taxon>
        <taxon>Rhizopogonaceae</taxon>
        <taxon>Rhizopogon</taxon>
    </lineage>
</organism>
<feature type="region of interest" description="Disordered" evidence="1">
    <location>
        <begin position="574"/>
        <end position="617"/>
    </location>
</feature>
<dbReference type="STRING" id="1314800.A0A1B7N2L1"/>
<feature type="region of interest" description="Disordered" evidence="1">
    <location>
        <begin position="119"/>
        <end position="171"/>
    </location>
</feature>
<evidence type="ECO:0000313" key="3">
    <source>
        <dbReference type="Proteomes" id="UP000092154"/>
    </source>
</evidence>
<reference evidence="2 3" key="1">
    <citation type="submission" date="2016-06" db="EMBL/GenBank/DDBJ databases">
        <title>Comparative genomics of the ectomycorrhizal sister species Rhizopogon vinicolor and Rhizopogon vesiculosus (Basidiomycota: Boletales) reveals a divergence of the mating type B locus.</title>
        <authorList>
            <consortium name="DOE Joint Genome Institute"/>
            <person name="Mujic A.B."/>
            <person name="Kuo A."/>
            <person name="Tritt A."/>
            <person name="Lipzen A."/>
            <person name="Chen C."/>
            <person name="Johnson J."/>
            <person name="Sharma A."/>
            <person name="Barry K."/>
            <person name="Grigoriev I.V."/>
            <person name="Spatafora J.W."/>
        </authorList>
    </citation>
    <scope>NUCLEOTIDE SEQUENCE [LARGE SCALE GENOMIC DNA]</scope>
    <source>
        <strain evidence="2 3">AM-OR11-026</strain>
    </source>
</reference>
<feature type="compositionally biased region" description="Low complexity" evidence="1">
    <location>
        <begin position="355"/>
        <end position="365"/>
    </location>
</feature>
<feature type="compositionally biased region" description="Low complexity" evidence="1">
    <location>
        <begin position="471"/>
        <end position="482"/>
    </location>
</feature>
<dbReference type="AlphaFoldDB" id="A0A1B7N2L1"/>
<dbReference type="OrthoDB" id="2553626at2759"/>
<sequence length="640" mass="70704">MRPLTLHVSALNDLEYNLYISSLNDLAVSPDPATIHDDVHYEAMSVGIREVRAWIQGRYPILQPADIDRILKLFYPNMLHTDYLTGGQFFATLRLVLHAASGKGVDRTLAFVQAYPSSEKVLDQSRPPSPSKRQVCSPPSHPDRSKQHTASSSSSPPDTNPFSRKSLESDRLQSLPSVLHQFDAPPVIPSRLPHKISHNPFLMRDKASGTNTGNKSPEKPKDGKLPPLPPRKPAPFVAPKRRISSAQPPLLLSAPVPSPFHAPHHDIKLSHVMTPLMKQSLEASKHGQNMKRVEEQLDRERVLQVLKTTSSGSSASSRTRSLSPTKQVHKGFGSHSSSSEDTYPAPPLPHRRRTSSQSSISSLPSIDQVASATVNRQSSLVPTAFRPPLPNREPTTPDGSSPLPAPPTHPDRRPTSDTAESTTSTIPRVTRSKSMHHTSTSTPPLPPPRRKRPESVQLIPISNTNTNEMPSLSSHARTSSTSFQGQSLSRHVSLTRDRDRDRDRGRDWDRSRSVTDASPMSISHIQKTISSLQLKAQPRLDAARYKAEAGLSPRRGFVLHSRWVEEGERALMADTDAEGGRGDQGEDDGAHVDPYSESPSTDDSEEDQERIQNLGVRRDFLKEADNLKWPAGEGWRSLKS</sequence>
<feature type="compositionally biased region" description="Polar residues" evidence="1">
    <location>
        <begin position="483"/>
        <end position="492"/>
    </location>
</feature>